<proteinExistence type="predicted"/>
<evidence type="ECO:0000256" key="1">
    <source>
        <dbReference type="SAM" id="Phobius"/>
    </source>
</evidence>
<dbReference type="GO" id="GO:0016874">
    <property type="term" value="F:ligase activity"/>
    <property type="evidence" value="ECO:0007669"/>
    <property type="project" value="UniProtKB-KW"/>
</dbReference>
<dbReference type="Proteomes" id="UP000276178">
    <property type="component" value="Unassembled WGS sequence"/>
</dbReference>
<feature type="transmembrane region" description="Helical" evidence="1">
    <location>
        <begin position="224"/>
        <end position="245"/>
    </location>
</feature>
<accession>A0A3M8B9H5</accession>
<feature type="transmembrane region" description="Helical" evidence="1">
    <location>
        <begin position="341"/>
        <end position="356"/>
    </location>
</feature>
<keyword evidence="1" id="KW-1133">Transmembrane helix</keyword>
<feature type="transmembrane region" description="Helical" evidence="1">
    <location>
        <begin position="31"/>
        <end position="49"/>
    </location>
</feature>
<feature type="transmembrane region" description="Helical" evidence="1">
    <location>
        <begin position="118"/>
        <end position="137"/>
    </location>
</feature>
<feature type="transmembrane region" description="Helical" evidence="1">
    <location>
        <begin position="56"/>
        <end position="81"/>
    </location>
</feature>
<dbReference type="EMBL" id="RHHN01000010">
    <property type="protein sequence ID" value="RNB60030.1"/>
    <property type="molecule type" value="Genomic_DNA"/>
</dbReference>
<dbReference type="RefSeq" id="WP_122952534.1">
    <property type="nucleotide sequence ID" value="NZ_BJOD01000025.1"/>
</dbReference>
<dbReference type="OrthoDB" id="1936666at2"/>
<evidence type="ECO:0000313" key="3">
    <source>
        <dbReference type="Proteomes" id="UP000276178"/>
    </source>
</evidence>
<keyword evidence="1" id="KW-0812">Transmembrane</keyword>
<feature type="transmembrane region" description="Helical" evidence="1">
    <location>
        <begin position="313"/>
        <end position="335"/>
    </location>
</feature>
<feature type="transmembrane region" description="Helical" evidence="1">
    <location>
        <begin position="93"/>
        <end position="111"/>
    </location>
</feature>
<gene>
    <name evidence="2" type="ORF">EB820_03420</name>
</gene>
<organism evidence="2 3">
    <name type="scientific">Brevibacillus agri</name>
    <dbReference type="NCBI Taxonomy" id="51101"/>
    <lineage>
        <taxon>Bacteria</taxon>
        <taxon>Bacillati</taxon>
        <taxon>Bacillota</taxon>
        <taxon>Bacilli</taxon>
        <taxon>Bacillales</taxon>
        <taxon>Paenibacillaceae</taxon>
        <taxon>Brevibacillus</taxon>
    </lineage>
</organism>
<protein>
    <submittedName>
        <fullName evidence="2">Ligase</fullName>
    </submittedName>
</protein>
<keyword evidence="2" id="KW-0436">Ligase</keyword>
<dbReference type="AlphaFoldDB" id="A0A3M8B9H5"/>
<feature type="transmembrane region" description="Helical" evidence="1">
    <location>
        <begin position="182"/>
        <end position="212"/>
    </location>
</feature>
<sequence>MGNVKLSLDKVLLFLYVLLKPFYLFPSGNPQIADFIMLVLIAYTFLFRVNQLQRKYLFFVLLTLAFLYDILLVNGLWAIALGGAMEVFESTKWYWYNGAVLLTVVVLGQLEPRAYAQWLFWSVACSLAVQTLALLLGLAPGEHDFRQSLFFNNPNQLGYFGLLCLGICLFCARFFPVRAIYLFMVIGCSLSVIAASLSKAAIVSAVLMYLAFLFVSSKERTGLFWKNVVCVLACFFLLFCVSLYTNENVLHDATMYTQVKERLETLGEDSDDNLASRGYDRIANHPAYMFFGAGEGQYERFESSIALELHSTVANLFFSYGLVGTLLFFLLLYAGVRGHRLYAWYPLFFQIVYGLTHNGIRETLFWILLALYCVTAGMSSGSIKNGGDLHGKNFANMRN</sequence>
<name>A0A3M8B9H5_9BACL</name>
<reference evidence="2 3" key="1">
    <citation type="submission" date="2018-10" db="EMBL/GenBank/DDBJ databases">
        <title>Phylogenomics of Brevibacillus.</title>
        <authorList>
            <person name="Dunlap C."/>
        </authorList>
    </citation>
    <scope>NUCLEOTIDE SEQUENCE [LARGE SCALE GENOMIC DNA]</scope>
    <source>
        <strain evidence="2 3">NRRL NRS 1219</strain>
    </source>
</reference>
<comment type="caution">
    <text evidence="2">The sequence shown here is derived from an EMBL/GenBank/DDBJ whole genome shotgun (WGS) entry which is preliminary data.</text>
</comment>
<feature type="transmembrane region" description="Helical" evidence="1">
    <location>
        <begin position="157"/>
        <end position="175"/>
    </location>
</feature>
<feature type="transmembrane region" description="Helical" evidence="1">
    <location>
        <begin position="363"/>
        <end position="383"/>
    </location>
</feature>
<keyword evidence="1" id="KW-0472">Membrane</keyword>
<evidence type="ECO:0000313" key="2">
    <source>
        <dbReference type="EMBL" id="RNB60030.1"/>
    </source>
</evidence>